<comment type="caution">
    <text evidence="8">The sequence shown here is derived from an EMBL/GenBank/DDBJ whole genome shotgun (WGS) entry which is preliminary data.</text>
</comment>
<comment type="domain">
    <text evidence="5">The PRC barrel domain binds ribosomal protein uS19.</text>
</comment>
<dbReference type="GO" id="GO:0042274">
    <property type="term" value="P:ribosomal small subunit biogenesis"/>
    <property type="evidence" value="ECO:0007669"/>
    <property type="project" value="UniProtKB-UniRule"/>
</dbReference>
<accession>A0A0R2MYK9</accession>
<dbReference type="Gene3D" id="2.40.30.60">
    <property type="entry name" value="RimM"/>
    <property type="match status" value="1"/>
</dbReference>
<dbReference type="OrthoDB" id="9810331at2"/>
<comment type="function">
    <text evidence="5">An accessory protein needed during the final step in the assembly of 30S ribosomal subunit, possibly for assembly of the head region. Essential for efficient processing of 16S rRNA. May be needed both before and after RbfA during the maturation of 16S rRNA. It has affinity for free ribosomal 30S subunits but not for 70S ribosomes.</text>
</comment>
<dbReference type="HAMAP" id="MF_00014">
    <property type="entry name" value="Ribosome_mat_RimM"/>
    <property type="match status" value="1"/>
</dbReference>
<keyword evidence="4 5" id="KW-0143">Chaperone</keyword>
<dbReference type="Pfam" id="PF01782">
    <property type="entry name" value="RimM"/>
    <property type="match status" value="1"/>
</dbReference>
<dbReference type="PATRIC" id="fig|1293598.4.peg.940"/>
<dbReference type="SUPFAM" id="SSF50447">
    <property type="entry name" value="Translation proteins"/>
    <property type="match status" value="1"/>
</dbReference>
<dbReference type="AlphaFoldDB" id="A0A0R2MYK9"/>
<evidence type="ECO:0000259" key="6">
    <source>
        <dbReference type="Pfam" id="PF01782"/>
    </source>
</evidence>
<protein>
    <recommendedName>
        <fullName evidence="5">Ribosome maturation factor RimM</fullName>
    </recommendedName>
</protein>
<dbReference type="InterPro" id="IPR002676">
    <property type="entry name" value="RimM_N"/>
</dbReference>
<name>A0A0R2MYK9_9LACO</name>
<evidence type="ECO:0000256" key="3">
    <source>
        <dbReference type="ARBA" id="ARBA00022552"/>
    </source>
</evidence>
<dbReference type="InterPro" id="IPR036976">
    <property type="entry name" value="RimM_N_sf"/>
</dbReference>
<dbReference type="GO" id="GO:0043022">
    <property type="term" value="F:ribosome binding"/>
    <property type="evidence" value="ECO:0007669"/>
    <property type="project" value="InterPro"/>
</dbReference>
<dbReference type="InterPro" id="IPR011033">
    <property type="entry name" value="PRC_barrel-like_sf"/>
</dbReference>
<evidence type="ECO:0000259" key="7">
    <source>
        <dbReference type="Pfam" id="PF05239"/>
    </source>
</evidence>
<dbReference type="Gene3D" id="2.30.30.240">
    <property type="entry name" value="PRC-barrel domain"/>
    <property type="match status" value="1"/>
</dbReference>
<dbReference type="PANTHER" id="PTHR33692">
    <property type="entry name" value="RIBOSOME MATURATION FACTOR RIMM"/>
    <property type="match status" value="1"/>
</dbReference>
<keyword evidence="9" id="KW-1185">Reference proteome</keyword>
<evidence type="ECO:0000256" key="2">
    <source>
        <dbReference type="ARBA" id="ARBA00022517"/>
    </source>
</evidence>
<sequence length="172" mass="19411">MPEYYRVGKLVNTHGVRGEMRVIVTTDFPDERFVVGQQLYIDDAAKTPVVINSVRQHKGFTLVTFENYTDINQVLPFKTHDLLVADEDLQPLDDGEYYYRDLIGLTVIDQDNQVLGKVSEILSPGANDVWVIPRKGKSDILLPFLNSVVLNIDLDKKEAHVDVPEGLIDDAN</sequence>
<dbReference type="Pfam" id="PF05239">
    <property type="entry name" value="PRC"/>
    <property type="match status" value="1"/>
</dbReference>
<dbReference type="EMBL" id="JQCE01000004">
    <property type="protein sequence ID" value="KRO18613.1"/>
    <property type="molecule type" value="Genomic_DNA"/>
</dbReference>
<dbReference type="NCBIfam" id="TIGR02273">
    <property type="entry name" value="16S_RimM"/>
    <property type="match status" value="1"/>
</dbReference>
<evidence type="ECO:0000256" key="1">
    <source>
        <dbReference type="ARBA" id="ARBA00022490"/>
    </source>
</evidence>
<dbReference type="GO" id="GO:0005737">
    <property type="term" value="C:cytoplasm"/>
    <property type="evidence" value="ECO:0007669"/>
    <property type="project" value="UniProtKB-SubCell"/>
</dbReference>
<evidence type="ECO:0000256" key="5">
    <source>
        <dbReference type="HAMAP-Rule" id="MF_00014"/>
    </source>
</evidence>
<keyword evidence="1 5" id="KW-0963">Cytoplasm</keyword>
<feature type="domain" description="RimM N-terminal" evidence="6">
    <location>
        <begin position="7"/>
        <end position="87"/>
    </location>
</feature>
<evidence type="ECO:0000313" key="9">
    <source>
        <dbReference type="Proteomes" id="UP000050969"/>
    </source>
</evidence>
<keyword evidence="2 5" id="KW-0690">Ribosome biogenesis</keyword>
<comment type="subunit">
    <text evidence="5">Binds ribosomal protein uS19.</text>
</comment>
<dbReference type="InterPro" id="IPR009000">
    <property type="entry name" value="Transl_B-barrel_sf"/>
</dbReference>
<evidence type="ECO:0000313" key="8">
    <source>
        <dbReference type="EMBL" id="KRO18613.1"/>
    </source>
</evidence>
<dbReference type="GO" id="GO:0006364">
    <property type="term" value="P:rRNA processing"/>
    <property type="evidence" value="ECO:0007669"/>
    <property type="project" value="UniProtKB-UniRule"/>
</dbReference>
<dbReference type="InterPro" id="IPR011961">
    <property type="entry name" value="RimM"/>
</dbReference>
<proteinExistence type="inferred from homology"/>
<dbReference type="RefSeq" id="WP_054777197.1">
    <property type="nucleotide sequence ID" value="NZ_BBBX01000009.1"/>
</dbReference>
<keyword evidence="3 5" id="KW-0698">rRNA processing</keyword>
<feature type="domain" description="PRC-barrel" evidence="7">
    <location>
        <begin position="95"/>
        <end position="167"/>
    </location>
</feature>
<dbReference type="GO" id="GO:0005840">
    <property type="term" value="C:ribosome"/>
    <property type="evidence" value="ECO:0007669"/>
    <property type="project" value="InterPro"/>
</dbReference>
<comment type="similarity">
    <text evidence="5">Belongs to the RimM family.</text>
</comment>
<dbReference type="Proteomes" id="UP000050969">
    <property type="component" value="Unassembled WGS sequence"/>
</dbReference>
<reference evidence="8 9" key="1">
    <citation type="journal article" date="2015" name="Genome Announc.">
        <title>Expanding the biotechnology potential of lactobacilli through comparative genomics of 213 strains and associated genera.</title>
        <authorList>
            <person name="Sun Z."/>
            <person name="Harris H.M."/>
            <person name="McCann A."/>
            <person name="Guo C."/>
            <person name="Argimon S."/>
            <person name="Zhang W."/>
            <person name="Yang X."/>
            <person name="Jeffery I.B."/>
            <person name="Cooney J.C."/>
            <person name="Kagawa T.F."/>
            <person name="Liu W."/>
            <person name="Song Y."/>
            <person name="Salvetti E."/>
            <person name="Wrobel A."/>
            <person name="Rasinkangas P."/>
            <person name="Parkhill J."/>
            <person name="Rea M.C."/>
            <person name="O'Sullivan O."/>
            <person name="Ritari J."/>
            <person name="Douillard F.P."/>
            <person name="Paul Ross R."/>
            <person name="Yang R."/>
            <person name="Briner A.E."/>
            <person name="Felis G.E."/>
            <person name="de Vos W.M."/>
            <person name="Barrangou R."/>
            <person name="Klaenhammer T.R."/>
            <person name="Caufield P.W."/>
            <person name="Cui Y."/>
            <person name="Zhang H."/>
            <person name="O'Toole P.W."/>
        </authorList>
    </citation>
    <scope>NUCLEOTIDE SEQUENCE [LARGE SCALE GENOMIC DNA]</scope>
    <source>
        <strain evidence="8 9">DSM 24301</strain>
    </source>
</reference>
<comment type="subcellular location">
    <subcellularLocation>
        <location evidence="5">Cytoplasm</location>
    </subcellularLocation>
</comment>
<dbReference type="STRING" id="1293598.IV56_GL000892"/>
<evidence type="ECO:0000256" key="4">
    <source>
        <dbReference type="ARBA" id="ARBA00023186"/>
    </source>
</evidence>
<dbReference type="InterPro" id="IPR027275">
    <property type="entry name" value="PRC-brl_dom"/>
</dbReference>
<dbReference type="PANTHER" id="PTHR33692:SF1">
    <property type="entry name" value="RIBOSOME MATURATION FACTOR RIMM"/>
    <property type="match status" value="1"/>
</dbReference>
<gene>
    <name evidence="5" type="primary">rimM</name>
    <name evidence="8" type="ORF">IV56_GL000892</name>
</gene>
<dbReference type="SUPFAM" id="SSF50346">
    <property type="entry name" value="PRC-barrel domain"/>
    <property type="match status" value="1"/>
</dbReference>
<organism evidence="8 9">
    <name type="scientific">Lacticaseibacillus saniviri JCM 17471 = DSM 24301</name>
    <dbReference type="NCBI Taxonomy" id="1293598"/>
    <lineage>
        <taxon>Bacteria</taxon>
        <taxon>Bacillati</taxon>
        <taxon>Bacillota</taxon>
        <taxon>Bacilli</taxon>
        <taxon>Lactobacillales</taxon>
        <taxon>Lactobacillaceae</taxon>
        <taxon>Lacticaseibacillus</taxon>
    </lineage>
</organism>